<dbReference type="PROSITE" id="PS50082">
    <property type="entry name" value="WD_REPEATS_2"/>
    <property type="match status" value="3"/>
</dbReference>
<name>A0AAD4BLV4_BOLED</name>
<evidence type="ECO:0000313" key="5">
    <source>
        <dbReference type="Proteomes" id="UP001194468"/>
    </source>
</evidence>
<keyword evidence="2" id="KW-0677">Repeat</keyword>
<dbReference type="AlphaFoldDB" id="A0AAD4BLV4"/>
<dbReference type="Pfam" id="PF00400">
    <property type="entry name" value="WD40"/>
    <property type="match status" value="3"/>
</dbReference>
<dbReference type="InterPro" id="IPR020472">
    <property type="entry name" value="WD40_PAC1"/>
</dbReference>
<evidence type="ECO:0000256" key="3">
    <source>
        <dbReference type="PROSITE-ProRule" id="PRU00221"/>
    </source>
</evidence>
<proteinExistence type="predicted"/>
<dbReference type="InterPro" id="IPR015943">
    <property type="entry name" value="WD40/YVTN_repeat-like_dom_sf"/>
</dbReference>
<reference evidence="4" key="2">
    <citation type="journal article" date="2020" name="Nat. Commun.">
        <title>Large-scale genome sequencing of mycorrhizal fungi provides insights into the early evolution of symbiotic traits.</title>
        <authorList>
            <person name="Miyauchi S."/>
            <person name="Kiss E."/>
            <person name="Kuo A."/>
            <person name="Drula E."/>
            <person name="Kohler A."/>
            <person name="Sanchez-Garcia M."/>
            <person name="Morin E."/>
            <person name="Andreopoulos B."/>
            <person name="Barry K.W."/>
            <person name="Bonito G."/>
            <person name="Buee M."/>
            <person name="Carver A."/>
            <person name="Chen C."/>
            <person name="Cichocki N."/>
            <person name="Clum A."/>
            <person name="Culley D."/>
            <person name="Crous P.W."/>
            <person name="Fauchery L."/>
            <person name="Girlanda M."/>
            <person name="Hayes R.D."/>
            <person name="Keri Z."/>
            <person name="LaButti K."/>
            <person name="Lipzen A."/>
            <person name="Lombard V."/>
            <person name="Magnuson J."/>
            <person name="Maillard F."/>
            <person name="Murat C."/>
            <person name="Nolan M."/>
            <person name="Ohm R.A."/>
            <person name="Pangilinan J."/>
            <person name="Pereira M.F."/>
            <person name="Perotto S."/>
            <person name="Peter M."/>
            <person name="Pfister S."/>
            <person name="Riley R."/>
            <person name="Sitrit Y."/>
            <person name="Stielow J.B."/>
            <person name="Szollosi G."/>
            <person name="Zifcakova L."/>
            <person name="Stursova M."/>
            <person name="Spatafora J.W."/>
            <person name="Tedersoo L."/>
            <person name="Vaario L.M."/>
            <person name="Yamada A."/>
            <person name="Yan M."/>
            <person name="Wang P."/>
            <person name="Xu J."/>
            <person name="Bruns T."/>
            <person name="Baldrian P."/>
            <person name="Vilgalys R."/>
            <person name="Dunand C."/>
            <person name="Henrissat B."/>
            <person name="Grigoriev I.V."/>
            <person name="Hibbett D."/>
            <person name="Nagy L.G."/>
            <person name="Martin F.M."/>
        </authorList>
    </citation>
    <scope>NUCLEOTIDE SEQUENCE</scope>
    <source>
        <strain evidence="4">BED1</strain>
    </source>
</reference>
<dbReference type="InterPro" id="IPR036322">
    <property type="entry name" value="WD40_repeat_dom_sf"/>
</dbReference>
<feature type="repeat" description="WD" evidence="3">
    <location>
        <begin position="5"/>
        <end position="46"/>
    </location>
</feature>
<protein>
    <submittedName>
        <fullName evidence="4">WD40-repeat-containing domain protein</fullName>
    </submittedName>
</protein>
<feature type="repeat" description="WD" evidence="3">
    <location>
        <begin position="48"/>
        <end position="89"/>
    </location>
</feature>
<dbReference type="PROSITE" id="PS00678">
    <property type="entry name" value="WD_REPEATS_1"/>
    <property type="match status" value="1"/>
</dbReference>
<evidence type="ECO:0000256" key="1">
    <source>
        <dbReference type="ARBA" id="ARBA00022574"/>
    </source>
</evidence>
<organism evidence="4 5">
    <name type="scientific">Boletus edulis BED1</name>
    <dbReference type="NCBI Taxonomy" id="1328754"/>
    <lineage>
        <taxon>Eukaryota</taxon>
        <taxon>Fungi</taxon>
        <taxon>Dikarya</taxon>
        <taxon>Basidiomycota</taxon>
        <taxon>Agaricomycotina</taxon>
        <taxon>Agaricomycetes</taxon>
        <taxon>Agaricomycetidae</taxon>
        <taxon>Boletales</taxon>
        <taxon>Boletineae</taxon>
        <taxon>Boletaceae</taxon>
        <taxon>Boletoideae</taxon>
        <taxon>Boletus</taxon>
    </lineage>
</organism>
<evidence type="ECO:0000313" key="4">
    <source>
        <dbReference type="EMBL" id="KAF8434342.1"/>
    </source>
</evidence>
<keyword evidence="1 3" id="KW-0853">WD repeat</keyword>
<dbReference type="Gene3D" id="2.130.10.10">
    <property type="entry name" value="YVTN repeat-like/Quinoprotein amine dehydrogenase"/>
    <property type="match status" value="1"/>
</dbReference>
<dbReference type="EMBL" id="WHUW01000029">
    <property type="protein sequence ID" value="KAF8434342.1"/>
    <property type="molecule type" value="Genomic_DNA"/>
</dbReference>
<dbReference type="Proteomes" id="UP001194468">
    <property type="component" value="Unassembled WGS sequence"/>
</dbReference>
<sequence>MIGPLKGHKDSVWCLLWSHDGRRLISGSDDATIRCWNADTGELIGQPWTGHTGGVYSITLSPDRSILASASLDHTVRFWDTTSGRPIGQQLEHVDAVTSVCFSPSGESVASAGWDGKMYLWRVRVLGLNSIAYKVFAFFRRFLVPVLIILRCRRVNMYGTLSPCWWQNHNLKCPAGMSFHYNVVVWSSDIIAPLRSTSLSVQFPPPPDLTPHIIRIQNQYSAGGSFGDVYKCRYHGSPVPMEVWPRFCVSRYFPFITSSGCSKVLPVQLHNRGRYGQ</sequence>
<dbReference type="InterPro" id="IPR019775">
    <property type="entry name" value="WD40_repeat_CS"/>
</dbReference>
<gene>
    <name evidence="4" type="ORF">L210DRAFT_3410875</name>
</gene>
<dbReference type="SMART" id="SM00320">
    <property type="entry name" value="WD40"/>
    <property type="match status" value="3"/>
</dbReference>
<dbReference type="InterPro" id="IPR001680">
    <property type="entry name" value="WD40_rpt"/>
</dbReference>
<comment type="caution">
    <text evidence="4">The sequence shown here is derived from an EMBL/GenBank/DDBJ whole genome shotgun (WGS) entry which is preliminary data.</text>
</comment>
<evidence type="ECO:0000256" key="2">
    <source>
        <dbReference type="ARBA" id="ARBA00022737"/>
    </source>
</evidence>
<dbReference type="PRINTS" id="PR00320">
    <property type="entry name" value="GPROTEINBRPT"/>
</dbReference>
<dbReference type="PANTHER" id="PTHR19848">
    <property type="entry name" value="WD40 REPEAT PROTEIN"/>
    <property type="match status" value="1"/>
</dbReference>
<dbReference type="PANTHER" id="PTHR19848:SF8">
    <property type="entry name" value="F-BOX AND WD REPEAT DOMAIN CONTAINING 7"/>
    <property type="match status" value="1"/>
</dbReference>
<accession>A0AAD4BLV4</accession>
<dbReference type="SUPFAM" id="SSF50978">
    <property type="entry name" value="WD40 repeat-like"/>
    <property type="match status" value="1"/>
</dbReference>
<dbReference type="PROSITE" id="PS50294">
    <property type="entry name" value="WD_REPEATS_REGION"/>
    <property type="match status" value="3"/>
</dbReference>
<keyword evidence="5" id="KW-1185">Reference proteome</keyword>
<reference evidence="4" key="1">
    <citation type="submission" date="2019-10" db="EMBL/GenBank/DDBJ databases">
        <authorList>
            <consortium name="DOE Joint Genome Institute"/>
            <person name="Kuo A."/>
            <person name="Miyauchi S."/>
            <person name="Kiss E."/>
            <person name="Drula E."/>
            <person name="Kohler A."/>
            <person name="Sanchez-Garcia M."/>
            <person name="Andreopoulos B."/>
            <person name="Barry K.W."/>
            <person name="Bonito G."/>
            <person name="Buee M."/>
            <person name="Carver A."/>
            <person name="Chen C."/>
            <person name="Cichocki N."/>
            <person name="Clum A."/>
            <person name="Culley D."/>
            <person name="Crous P.W."/>
            <person name="Fauchery L."/>
            <person name="Girlanda M."/>
            <person name="Hayes R."/>
            <person name="Keri Z."/>
            <person name="LaButti K."/>
            <person name="Lipzen A."/>
            <person name="Lombard V."/>
            <person name="Magnuson J."/>
            <person name="Maillard F."/>
            <person name="Morin E."/>
            <person name="Murat C."/>
            <person name="Nolan M."/>
            <person name="Ohm R."/>
            <person name="Pangilinan J."/>
            <person name="Pereira M."/>
            <person name="Perotto S."/>
            <person name="Peter M."/>
            <person name="Riley R."/>
            <person name="Sitrit Y."/>
            <person name="Stielow B."/>
            <person name="Szollosi G."/>
            <person name="Zifcakova L."/>
            <person name="Stursova M."/>
            <person name="Spatafora J.W."/>
            <person name="Tedersoo L."/>
            <person name="Vaario L.-M."/>
            <person name="Yamada A."/>
            <person name="Yan M."/>
            <person name="Wang P."/>
            <person name="Xu J."/>
            <person name="Bruns T."/>
            <person name="Baldrian P."/>
            <person name="Vilgalys R."/>
            <person name="Henrissat B."/>
            <person name="Grigoriev I.V."/>
            <person name="Hibbett D."/>
            <person name="Nagy L.G."/>
            <person name="Martin F.M."/>
        </authorList>
    </citation>
    <scope>NUCLEOTIDE SEQUENCE</scope>
    <source>
        <strain evidence="4">BED1</strain>
    </source>
</reference>
<feature type="repeat" description="WD" evidence="3">
    <location>
        <begin position="90"/>
        <end position="124"/>
    </location>
</feature>